<keyword evidence="2" id="KW-1185">Reference proteome</keyword>
<dbReference type="PANTHER" id="PTHR14894:SF0">
    <property type="entry name" value="CDK5 REGULATORY SUBUNIT-ASSOCIATED PROTEIN 3"/>
    <property type="match status" value="1"/>
</dbReference>
<evidence type="ECO:0000256" key="1">
    <source>
        <dbReference type="ARBA" id="ARBA00007478"/>
    </source>
</evidence>
<dbReference type="AlphaFoldDB" id="A0A6J1DW37"/>
<evidence type="ECO:0000313" key="3">
    <source>
        <dbReference type="RefSeq" id="XP_022156811.1"/>
    </source>
</evidence>
<protein>
    <submittedName>
        <fullName evidence="3">CDK5RAP3-like protein</fullName>
    </submittedName>
</protein>
<dbReference type="GeneID" id="111023647"/>
<dbReference type="GO" id="GO:0012505">
    <property type="term" value="C:endomembrane system"/>
    <property type="evidence" value="ECO:0007669"/>
    <property type="project" value="TreeGrafter"/>
</dbReference>
<organism evidence="2 3">
    <name type="scientific">Momordica charantia</name>
    <name type="common">Bitter gourd</name>
    <name type="synonym">Balsam pear</name>
    <dbReference type="NCBI Taxonomy" id="3673"/>
    <lineage>
        <taxon>Eukaryota</taxon>
        <taxon>Viridiplantae</taxon>
        <taxon>Streptophyta</taxon>
        <taxon>Embryophyta</taxon>
        <taxon>Tracheophyta</taxon>
        <taxon>Spermatophyta</taxon>
        <taxon>Magnoliopsida</taxon>
        <taxon>eudicotyledons</taxon>
        <taxon>Gunneridae</taxon>
        <taxon>Pentapetalae</taxon>
        <taxon>rosids</taxon>
        <taxon>fabids</taxon>
        <taxon>Cucurbitales</taxon>
        <taxon>Cucurbitaceae</taxon>
        <taxon>Momordiceae</taxon>
        <taxon>Momordica</taxon>
    </lineage>
</organism>
<reference evidence="3" key="1">
    <citation type="submission" date="2025-08" db="UniProtKB">
        <authorList>
            <consortium name="RefSeq"/>
        </authorList>
    </citation>
    <scope>IDENTIFICATION</scope>
    <source>
        <strain evidence="3">OHB3-1</strain>
    </source>
</reference>
<dbReference type="PANTHER" id="PTHR14894">
    <property type="entry name" value="CDK5 REGULATORY SUBUNIT-ASSOCIATED PROTEIN 3"/>
    <property type="match status" value="1"/>
</dbReference>
<sequence>MQAPEDIRNLPIDITFSRLGEWLVDRKRIPADWRKRLAALRVRISKEFLSLPKDANPHFHTLDHEDIGYLEAKKVYNILLESTSESRNIFGRLSGAAGAWETIVRTYEKDHIFLGEAAQIIVQNVIYEIPYQKKQVQKIHQQLAELDRKESDTKRNASISATKYLEACQDLGLQGKNVRVELLETARSLPSTFSRILEVINGDSVSRAIEYYSNFVRDAHSDKDKHVTVVPNLGDLREHPPSLHVSVGFEIVDSVNVQSSYIEPDAVGGVGTAADNIDWDISVENTQIDWDIGALEETEDTGNGLGPYEIVHASEAVELDQMESNKEGSSTLPETTVSEISWDVSVETPQVDIIDDVTLPDIEMDHKTFIPSTQSAETTEVRSQLLETEYRNKILDDLYELKAFLNQRLNELKNDETLSLQHQVQAVAPFVLQQYTPDAIETMLSDVSLAISLLSSRKTQDLIMILNSKRFLERLVSTLEEKKQREVKLKEGLKDLAAKRMELQNSLASSWPKQEAALAKTRELKKLCESSLSSMFDGRPVNIIGEINSVLTSGLSA</sequence>
<proteinExistence type="inferred from homology"/>
<dbReference type="InterPro" id="IPR008491">
    <property type="entry name" value="CDK5RAP3"/>
</dbReference>
<dbReference type="RefSeq" id="XP_022156811.1">
    <property type="nucleotide sequence ID" value="XM_022301119.1"/>
</dbReference>
<name>A0A6J1DW37_MOMCH</name>
<dbReference type="KEGG" id="mcha:111023647"/>
<gene>
    <name evidence="3" type="primary">LOC111023647</name>
</gene>
<accession>A0A6J1DW37</accession>
<comment type="similarity">
    <text evidence="1">Belongs to the CDK5RAP3 family.</text>
</comment>
<dbReference type="Proteomes" id="UP000504603">
    <property type="component" value="Unplaced"/>
</dbReference>
<dbReference type="Pfam" id="PF05600">
    <property type="entry name" value="CDK5RAP3"/>
    <property type="match status" value="1"/>
</dbReference>
<evidence type="ECO:0000313" key="2">
    <source>
        <dbReference type="Proteomes" id="UP000504603"/>
    </source>
</evidence>
<dbReference type="GO" id="GO:0007346">
    <property type="term" value="P:regulation of mitotic cell cycle"/>
    <property type="evidence" value="ECO:0007669"/>
    <property type="project" value="TreeGrafter"/>
</dbReference>
<dbReference type="OrthoDB" id="340432at2759"/>